<evidence type="ECO:0000256" key="2">
    <source>
        <dbReference type="ARBA" id="ARBA00022737"/>
    </source>
</evidence>
<protein>
    <submittedName>
        <fullName evidence="8">Zinc finger protein</fullName>
    </submittedName>
</protein>
<dbReference type="GO" id="GO:0008270">
    <property type="term" value="F:zinc ion binding"/>
    <property type="evidence" value="ECO:0007669"/>
    <property type="project" value="UniProtKB-KW"/>
</dbReference>
<proteinExistence type="predicted"/>
<gene>
    <name evidence="8" type="ORF">Anas_10592</name>
</gene>
<dbReference type="InterPro" id="IPR050688">
    <property type="entry name" value="Zinc_finger/UBP_domain"/>
</dbReference>
<evidence type="ECO:0000313" key="9">
    <source>
        <dbReference type="Proteomes" id="UP000326759"/>
    </source>
</evidence>
<dbReference type="SUPFAM" id="SSF57667">
    <property type="entry name" value="beta-beta-alpha zinc fingers"/>
    <property type="match status" value="3"/>
</dbReference>
<evidence type="ECO:0000256" key="1">
    <source>
        <dbReference type="ARBA" id="ARBA00022723"/>
    </source>
</evidence>
<feature type="domain" description="C2H2-type" evidence="7">
    <location>
        <begin position="281"/>
        <end position="309"/>
    </location>
</feature>
<feature type="non-terminal residue" evidence="8">
    <location>
        <position position="373"/>
    </location>
</feature>
<dbReference type="PANTHER" id="PTHR24403:SF67">
    <property type="entry name" value="FI01116P-RELATED"/>
    <property type="match status" value="1"/>
</dbReference>
<feature type="domain" description="C2H2-type" evidence="7">
    <location>
        <begin position="224"/>
        <end position="251"/>
    </location>
</feature>
<feature type="region of interest" description="Disordered" evidence="6">
    <location>
        <begin position="108"/>
        <end position="127"/>
    </location>
</feature>
<dbReference type="InterPro" id="IPR013087">
    <property type="entry name" value="Znf_C2H2_type"/>
</dbReference>
<dbReference type="Proteomes" id="UP000326759">
    <property type="component" value="Unassembled WGS sequence"/>
</dbReference>
<evidence type="ECO:0000256" key="5">
    <source>
        <dbReference type="PROSITE-ProRule" id="PRU00042"/>
    </source>
</evidence>
<keyword evidence="9" id="KW-1185">Reference proteome</keyword>
<dbReference type="OrthoDB" id="3561125at2759"/>
<evidence type="ECO:0000259" key="7">
    <source>
        <dbReference type="PROSITE" id="PS50157"/>
    </source>
</evidence>
<dbReference type="GO" id="GO:0045944">
    <property type="term" value="P:positive regulation of transcription by RNA polymerase II"/>
    <property type="evidence" value="ECO:0007669"/>
    <property type="project" value="TreeGrafter"/>
</dbReference>
<dbReference type="SMART" id="SM00355">
    <property type="entry name" value="ZnF_C2H2"/>
    <property type="match status" value="7"/>
</dbReference>
<reference evidence="8 9" key="1">
    <citation type="journal article" date="2019" name="PLoS Biol.">
        <title>Sex chromosomes control vertical transmission of feminizing Wolbachia symbionts in an isopod.</title>
        <authorList>
            <person name="Becking T."/>
            <person name="Chebbi M.A."/>
            <person name="Giraud I."/>
            <person name="Moumen B."/>
            <person name="Laverre T."/>
            <person name="Caubet Y."/>
            <person name="Peccoud J."/>
            <person name="Gilbert C."/>
            <person name="Cordaux R."/>
        </authorList>
    </citation>
    <scope>NUCLEOTIDE SEQUENCE [LARGE SCALE GENOMIC DNA]</scope>
    <source>
        <strain evidence="8">ANa2</strain>
        <tissue evidence="8">Whole body excluding digestive tract and cuticle</tissue>
    </source>
</reference>
<feature type="domain" description="C2H2-type" evidence="7">
    <location>
        <begin position="196"/>
        <end position="223"/>
    </location>
</feature>
<dbReference type="AlphaFoldDB" id="A0A5N5T6Q2"/>
<keyword evidence="4" id="KW-0862">Zinc</keyword>
<dbReference type="PROSITE" id="PS00028">
    <property type="entry name" value="ZINC_FINGER_C2H2_1"/>
    <property type="match status" value="1"/>
</dbReference>
<keyword evidence="2" id="KW-0677">Repeat</keyword>
<dbReference type="InterPro" id="IPR036236">
    <property type="entry name" value="Znf_C2H2_sf"/>
</dbReference>
<evidence type="ECO:0000313" key="8">
    <source>
        <dbReference type="EMBL" id="KAB7502301.1"/>
    </source>
</evidence>
<dbReference type="EMBL" id="SEYY01007983">
    <property type="protein sequence ID" value="KAB7502301.1"/>
    <property type="molecule type" value="Genomic_DNA"/>
</dbReference>
<keyword evidence="3 5" id="KW-0863">Zinc-finger</keyword>
<keyword evidence="1" id="KW-0479">Metal-binding</keyword>
<accession>A0A5N5T6Q2</accession>
<comment type="caution">
    <text evidence="8">The sequence shown here is derived from an EMBL/GenBank/DDBJ whole genome shotgun (WGS) entry which is preliminary data.</text>
</comment>
<dbReference type="PANTHER" id="PTHR24403">
    <property type="entry name" value="ZINC FINGER PROTEIN"/>
    <property type="match status" value="1"/>
</dbReference>
<dbReference type="GO" id="GO:0005634">
    <property type="term" value="C:nucleus"/>
    <property type="evidence" value="ECO:0007669"/>
    <property type="project" value="TreeGrafter"/>
</dbReference>
<evidence type="ECO:0000256" key="4">
    <source>
        <dbReference type="ARBA" id="ARBA00022833"/>
    </source>
</evidence>
<dbReference type="PROSITE" id="PS50157">
    <property type="entry name" value="ZINC_FINGER_C2H2_2"/>
    <property type="match status" value="3"/>
</dbReference>
<name>A0A5N5T6Q2_9CRUS</name>
<evidence type="ECO:0000256" key="3">
    <source>
        <dbReference type="ARBA" id="ARBA00022771"/>
    </source>
</evidence>
<evidence type="ECO:0000256" key="6">
    <source>
        <dbReference type="SAM" id="MobiDB-lite"/>
    </source>
</evidence>
<sequence>MDINIKIKEDPFNFVEDSKNGEYNEEAVEASELGYLETEEEILPPCIIKQEELLEPNYETEEEFFNRLVKSEYPVVLITKLSEEIIKELTINNDKVKPLITDVTSLKNEKTPERKRSGNIRKKSEGQKSKLIKKKVRKFKCGFCSFSSGKSVGLKNHLLLVHLKRKLFKCCECEFESNDKDSFEAHMLKHKANKLWECSHCTFKSKHRGSLKVHMRTHDNVKLYKCCECSYETNYKWNLKVHLQMHNRVKLFKCTECSFESNYKQSLKHHMFSHVMLEGMLKCPQCSFEYKEKEELEAHIATTHKNSEESFVMGKKNELIEDPLTESSVKPFKYSQWNYTTKHKANLIRHLVKHNTVLKCSACSYTTKYKNLT</sequence>
<organism evidence="8 9">
    <name type="scientific">Armadillidium nasatum</name>
    <dbReference type="NCBI Taxonomy" id="96803"/>
    <lineage>
        <taxon>Eukaryota</taxon>
        <taxon>Metazoa</taxon>
        <taxon>Ecdysozoa</taxon>
        <taxon>Arthropoda</taxon>
        <taxon>Crustacea</taxon>
        <taxon>Multicrustacea</taxon>
        <taxon>Malacostraca</taxon>
        <taxon>Eumalacostraca</taxon>
        <taxon>Peracarida</taxon>
        <taxon>Isopoda</taxon>
        <taxon>Oniscidea</taxon>
        <taxon>Crinocheta</taxon>
        <taxon>Armadillidiidae</taxon>
        <taxon>Armadillidium</taxon>
    </lineage>
</organism>
<dbReference type="Gene3D" id="3.30.160.60">
    <property type="entry name" value="Classic Zinc Finger"/>
    <property type="match status" value="3"/>
</dbReference>